<evidence type="ECO:0000313" key="2">
    <source>
        <dbReference type="EMBL" id="MDP4527431.1"/>
    </source>
</evidence>
<dbReference type="InterPro" id="IPR027417">
    <property type="entry name" value="P-loop_NTPase"/>
</dbReference>
<gene>
    <name evidence="2" type="ORF">Q3O59_00125</name>
</gene>
<keyword evidence="3" id="KW-1185">Reference proteome</keyword>
<feature type="domain" description="NERD" evidence="1">
    <location>
        <begin position="17"/>
        <end position="113"/>
    </location>
</feature>
<organism evidence="2 3">
    <name type="scientific">Alkalimonas delamerensis</name>
    <dbReference type="NCBI Taxonomy" id="265981"/>
    <lineage>
        <taxon>Bacteria</taxon>
        <taxon>Pseudomonadati</taxon>
        <taxon>Pseudomonadota</taxon>
        <taxon>Gammaproteobacteria</taxon>
        <taxon>Alkalimonas</taxon>
    </lineage>
</organism>
<protein>
    <submittedName>
        <fullName evidence="2">NERD domain-containing protein</fullName>
    </submittedName>
</protein>
<proteinExistence type="predicted"/>
<dbReference type="RefSeq" id="WP_305943684.1">
    <property type="nucleotide sequence ID" value="NZ_JAUZVY010000001.1"/>
</dbReference>
<name>A0ABT9GKD4_9GAMM</name>
<dbReference type="Proteomes" id="UP001236258">
    <property type="component" value="Unassembled WGS sequence"/>
</dbReference>
<evidence type="ECO:0000259" key="1">
    <source>
        <dbReference type="Pfam" id="PF08378"/>
    </source>
</evidence>
<dbReference type="EMBL" id="JAUZVY010000001">
    <property type="protein sequence ID" value="MDP4527431.1"/>
    <property type="molecule type" value="Genomic_DNA"/>
</dbReference>
<dbReference type="SUPFAM" id="SSF52540">
    <property type="entry name" value="P-loop containing nucleoside triphosphate hydrolases"/>
    <property type="match status" value="1"/>
</dbReference>
<dbReference type="Pfam" id="PF08378">
    <property type="entry name" value="NERD"/>
    <property type="match status" value="1"/>
</dbReference>
<sequence>MKTIPSYIWDIHKPDNLAEDKLLQLLSQLELGEKSIAFHSLNLRGDRKQSWYEIDFLIITQFCVYGIEAKTGFLSSGNGEWHIHKSNGEIAYSKRKSPYIQAKDATLHWRDSWMSKKFPELARKLDFVFIAALYMNDEESLHELNCPELPREVVLGQANFSLDGLKKCIESARKYHQTRSNHSGGISKDDVEHIAAKLRPTVEKSYPTGLRNFLLQSQHELTEEQYRLVDALDCFDRLIIDGGAGTGKTFVLAHLIRKDVAQGRRILVLIKPRLLREKIQTMLSEINVFVIGPEDLSLDIERKFDTLYVDEGQDLCDETILLTLDLVLEQGAENSRWRWFGDFQNQRGTDVTFSQEVFDLLKSMTGNNAVYPLKRNVRNTPSVVKWLENICQARMGETVMKGAGPEVTVESEENIVAILDAITQNPVLEDSPDASVITIFPEKYENTFRTSLVGDASTSRNIPCWGSEAFKGLESEVVLVWVPPNMNDEELKNYLYKSVSRARAICTLFTNDKRGLLKQLSKFIRLKT</sequence>
<dbReference type="Gene3D" id="3.40.50.300">
    <property type="entry name" value="P-loop containing nucleotide triphosphate hydrolases"/>
    <property type="match status" value="1"/>
</dbReference>
<evidence type="ECO:0000313" key="3">
    <source>
        <dbReference type="Proteomes" id="UP001236258"/>
    </source>
</evidence>
<reference evidence="2 3" key="1">
    <citation type="submission" date="2023-08" db="EMBL/GenBank/DDBJ databases">
        <authorList>
            <person name="Joshi A."/>
            <person name="Thite S."/>
        </authorList>
    </citation>
    <scope>NUCLEOTIDE SEQUENCE [LARGE SCALE GENOMIC DNA]</scope>
    <source>
        <strain evidence="2 3">1E1</strain>
    </source>
</reference>
<dbReference type="InterPro" id="IPR011528">
    <property type="entry name" value="NERD"/>
</dbReference>
<accession>A0ABT9GKD4</accession>
<comment type="caution">
    <text evidence="2">The sequence shown here is derived from an EMBL/GenBank/DDBJ whole genome shotgun (WGS) entry which is preliminary data.</text>
</comment>